<reference evidence="1" key="1">
    <citation type="submission" date="2021-06" db="EMBL/GenBank/DDBJ databases">
        <authorList>
            <person name="Hodson N. C."/>
            <person name="Mongue J. A."/>
            <person name="Jaron S. K."/>
        </authorList>
    </citation>
    <scope>NUCLEOTIDE SEQUENCE</scope>
</reference>
<keyword evidence="2" id="KW-1185">Reference proteome</keyword>
<comment type="caution">
    <text evidence="1">The sequence shown here is derived from an EMBL/GenBank/DDBJ whole genome shotgun (WGS) entry which is preliminary data.</text>
</comment>
<sequence length="115" mass="13156">MQSTILTNKALVVKASSNSIANIQNIIYQVFQNILKDRRNSRISSPPFFPLGRQEQNTGDFCKFKNYLQKRFILLEDLQGPSIFPLKSWGNEQQQLSKTVVKNPGLEEMQAIINV</sequence>
<accession>A0A8J2NY39</accession>
<dbReference type="Proteomes" id="UP000708208">
    <property type="component" value="Unassembled WGS sequence"/>
</dbReference>
<proteinExistence type="predicted"/>
<dbReference type="EMBL" id="CAJVCH010112194">
    <property type="protein sequence ID" value="CAG7724654.1"/>
    <property type="molecule type" value="Genomic_DNA"/>
</dbReference>
<evidence type="ECO:0000313" key="1">
    <source>
        <dbReference type="EMBL" id="CAG7724654.1"/>
    </source>
</evidence>
<dbReference type="AlphaFoldDB" id="A0A8J2NY39"/>
<name>A0A8J2NY39_9HEXA</name>
<organism evidence="1 2">
    <name type="scientific">Allacma fusca</name>
    <dbReference type="NCBI Taxonomy" id="39272"/>
    <lineage>
        <taxon>Eukaryota</taxon>
        <taxon>Metazoa</taxon>
        <taxon>Ecdysozoa</taxon>
        <taxon>Arthropoda</taxon>
        <taxon>Hexapoda</taxon>
        <taxon>Collembola</taxon>
        <taxon>Symphypleona</taxon>
        <taxon>Sminthuridae</taxon>
        <taxon>Allacma</taxon>
    </lineage>
</organism>
<protein>
    <submittedName>
        <fullName evidence="1">Uncharacterized protein</fullName>
    </submittedName>
</protein>
<evidence type="ECO:0000313" key="2">
    <source>
        <dbReference type="Proteomes" id="UP000708208"/>
    </source>
</evidence>
<gene>
    <name evidence="1" type="ORF">AFUS01_LOCUS13658</name>
</gene>